<evidence type="ECO:0000256" key="1">
    <source>
        <dbReference type="SAM" id="MobiDB-lite"/>
    </source>
</evidence>
<dbReference type="EMBL" id="CAJVRM010000720">
    <property type="protein sequence ID" value="CAG8983302.1"/>
    <property type="molecule type" value="Genomic_DNA"/>
</dbReference>
<dbReference type="Proteomes" id="UP000701801">
    <property type="component" value="Unassembled WGS sequence"/>
</dbReference>
<evidence type="ECO:0000313" key="4">
    <source>
        <dbReference type="Proteomes" id="UP000701801"/>
    </source>
</evidence>
<dbReference type="GO" id="GO:0004672">
    <property type="term" value="F:protein kinase activity"/>
    <property type="evidence" value="ECO:0007669"/>
    <property type="project" value="InterPro"/>
</dbReference>
<dbReference type="Gene3D" id="1.10.510.10">
    <property type="entry name" value="Transferase(Phosphotransferase) domain 1"/>
    <property type="match status" value="1"/>
</dbReference>
<dbReference type="Pfam" id="PF00069">
    <property type="entry name" value="Pkinase"/>
    <property type="match status" value="1"/>
</dbReference>
<keyword evidence="4" id="KW-1185">Reference proteome</keyword>
<dbReference type="SUPFAM" id="SSF56112">
    <property type="entry name" value="Protein kinase-like (PK-like)"/>
    <property type="match status" value="1"/>
</dbReference>
<dbReference type="SMART" id="SM00220">
    <property type="entry name" value="S_TKc"/>
    <property type="match status" value="1"/>
</dbReference>
<dbReference type="PROSITE" id="PS50011">
    <property type="entry name" value="PROTEIN_KINASE_DOM"/>
    <property type="match status" value="1"/>
</dbReference>
<comment type="caution">
    <text evidence="3">The sequence shown here is derived from an EMBL/GenBank/DDBJ whole genome shotgun (WGS) entry which is preliminary data.</text>
</comment>
<dbReference type="InterPro" id="IPR000719">
    <property type="entry name" value="Prot_kinase_dom"/>
</dbReference>
<proteinExistence type="predicted"/>
<reference evidence="3" key="1">
    <citation type="submission" date="2021-07" db="EMBL/GenBank/DDBJ databases">
        <authorList>
            <person name="Durling M."/>
        </authorList>
    </citation>
    <scope>NUCLEOTIDE SEQUENCE</scope>
</reference>
<evidence type="ECO:0000313" key="3">
    <source>
        <dbReference type="EMBL" id="CAG8983302.1"/>
    </source>
</evidence>
<organism evidence="3 4">
    <name type="scientific">Hymenoscyphus albidus</name>
    <dbReference type="NCBI Taxonomy" id="595503"/>
    <lineage>
        <taxon>Eukaryota</taxon>
        <taxon>Fungi</taxon>
        <taxon>Dikarya</taxon>
        <taxon>Ascomycota</taxon>
        <taxon>Pezizomycotina</taxon>
        <taxon>Leotiomycetes</taxon>
        <taxon>Helotiales</taxon>
        <taxon>Helotiaceae</taxon>
        <taxon>Hymenoscyphus</taxon>
    </lineage>
</organism>
<accession>A0A9N9M373</accession>
<name>A0A9N9M373_9HELO</name>
<feature type="region of interest" description="Disordered" evidence="1">
    <location>
        <begin position="274"/>
        <end position="297"/>
    </location>
</feature>
<feature type="compositionally biased region" description="Polar residues" evidence="1">
    <location>
        <begin position="278"/>
        <end position="289"/>
    </location>
</feature>
<protein>
    <recommendedName>
        <fullName evidence="2">Protein kinase domain-containing protein</fullName>
    </recommendedName>
</protein>
<dbReference type="OrthoDB" id="4062651at2759"/>
<dbReference type="GO" id="GO:0005524">
    <property type="term" value="F:ATP binding"/>
    <property type="evidence" value="ECO:0007669"/>
    <property type="project" value="InterPro"/>
</dbReference>
<feature type="domain" description="Protein kinase" evidence="2">
    <location>
        <begin position="1"/>
        <end position="297"/>
    </location>
</feature>
<gene>
    <name evidence="3" type="ORF">HYALB_00002740</name>
</gene>
<sequence>MSLFEYGGSSAIYSLNHFIVVKVPRSKDDDDEHTAEQVIFDIIESSKRHPNLVASYYRVQSATFLEFAGLNLESMLQEHQTRDPRTRRVLSVVEYPMDLLVRWKAEISGGSAWMEEVGLAHGDLRTENVVINDGHAKIIDFGRSVKVGSPLEIGTEPFARQTESGSYGLAGPVTEQFALGSILYCLAQGYKPYEDEWFGEDHNNILVEKLQKREFPILKDGPWEIVINCCWGGEFETVQKLHAHISSLAGQIKGAPLLDQTTIDQRRAECKKAVEEGLSSNKNPDNRSAYNARCKES</sequence>
<dbReference type="InterPro" id="IPR011009">
    <property type="entry name" value="Kinase-like_dom_sf"/>
</dbReference>
<dbReference type="AlphaFoldDB" id="A0A9N9M373"/>
<evidence type="ECO:0000259" key="2">
    <source>
        <dbReference type="PROSITE" id="PS50011"/>
    </source>
</evidence>